<dbReference type="EMBL" id="AVOT02018854">
    <property type="protein sequence ID" value="MBW0506038.1"/>
    <property type="molecule type" value="Genomic_DNA"/>
</dbReference>
<protein>
    <recommendedName>
        <fullName evidence="1">Reverse transcriptase Ty1/copia-type domain-containing protein</fullName>
    </recommendedName>
</protein>
<comment type="caution">
    <text evidence="2">The sequence shown here is derived from an EMBL/GenBank/DDBJ whole genome shotgun (WGS) entry which is preliminary data.</text>
</comment>
<dbReference type="OrthoDB" id="430476at2759"/>
<feature type="domain" description="Reverse transcriptase Ty1/copia-type" evidence="1">
    <location>
        <begin position="157"/>
        <end position="290"/>
    </location>
</feature>
<keyword evidence="3" id="KW-1185">Reference proteome</keyword>
<dbReference type="Proteomes" id="UP000765509">
    <property type="component" value="Unassembled WGS sequence"/>
</dbReference>
<dbReference type="InterPro" id="IPR013103">
    <property type="entry name" value="RVT_2"/>
</dbReference>
<name>A0A9Q3DSN3_9BASI</name>
<proteinExistence type="predicted"/>
<organism evidence="2 3">
    <name type="scientific">Austropuccinia psidii MF-1</name>
    <dbReference type="NCBI Taxonomy" id="1389203"/>
    <lineage>
        <taxon>Eukaryota</taxon>
        <taxon>Fungi</taxon>
        <taxon>Dikarya</taxon>
        <taxon>Basidiomycota</taxon>
        <taxon>Pucciniomycotina</taxon>
        <taxon>Pucciniomycetes</taxon>
        <taxon>Pucciniales</taxon>
        <taxon>Sphaerophragmiaceae</taxon>
        <taxon>Austropuccinia</taxon>
    </lineage>
</organism>
<dbReference type="Pfam" id="PF07727">
    <property type="entry name" value="RVT_2"/>
    <property type="match status" value="1"/>
</dbReference>
<sequence length="299" mass="34743">MLRVFGATSFIHDHNFKKNLLAKEMTGYHLGIAEDLKGWIFWIPQKKIVARSASAKFDEQLFYRPDSNQIKSIQVHNLLDKSMIDEIISQDKLITEISSATNLNVMLPTTYQEAIKLNERDEWIGAINDELESMLKEDVFETVELKRALAEVPHESILSTKWVFVKKPERYKARLVAQGFKQIQGINYNKTFSPTPTFNALKLLFLIACLKKWKVKTFDVKVAFLYSLIDKAVYVWNPQGMNNKKFSVLKLKKALYGTKQAAQCWWLHLKNVLHEVGFQPNDEDLSTYIFRRDHDKAIL</sequence>
<dbReference type="AlphaFoldDB" id="A0A9Q3DSN3"/>
<gene>
    <name evidence="2" type="ORF">O181_045753</name>
</gene>
<accession>A0A9Q3DSN3</accession>
<evidence type="ECO:0000313" key="3">
    <source>
        <dbReference type="Proteomes" id="UP000765509"/>
    </source>
</evidence>
<reference evidence="2" key="1">
    <citation type="submission" date="2021-03" db="EMBL/GenBank/DDBJ databases">
        <title>Draft genome sequence of rust myrtle Austropuccinia psidii MF-1, a brazilian biotype.</title>
        <authorList>
            <person name="Quecine M.C."/>
            <person name="Pachon D.M.R."/>
            <person name="Bonatelli M.L."/>
            <person name="Correr F.H."/>
            <person name="Franceschini L.M."/>
            <person name="Leite T.F."/>
            <person name="Margarido G.R.A."/>
            <person name="Almeida C.A."/>
            <person name="Ferrarezi J.A."/>
            <person name="Labate C.A."/>
        </authorList>
    </citation>
    <scope>NUCLEOTIDE SEQUENCE</scope>
    <source>
        <strain evidence="2">MF-1</strain>
    </source>
</reference>
<evidence type="ECO:0000259" key="1">
    <source>
        <dbReference type="Pfam" id="PF07727"/>
    </source>
</evidence>
<evidence type="ECO:0000313" key="2">
    <source>
        <dbReference type="EMBL" id="MBW0506038.1"/>
    </source>
</evidence>